<dbReference type="EC" id="3.1.6.8" evidence="5"/>
<evidence type="ECO:0000313" key="7">
    <source>
        <dbReference type="Proteomes" id="UP000615003"/>
    </source>
</evidence>
<dbReference type="AlphaFoldDB" id="A0A2K4XG55"/>
<dbReference type="Pfam" id="PF00884">
    <property type="entry name" value="Sulfatase"/>
    <property type="match status" value="1"/>
</dbReference>
<dbReference type="InterPro" id="IPR024607">
    <property type="entry name" value="Sulfatase_CS"/>
</dbReference>
<dbReference type="OrthoDB" id="974590at2"/>
<reference evidence="4 7" key="1">
    <citation type="submission" date="2015-06" db="EMBL/GenBank/DDBJ databases">
        <title>Genome sequence of Pseudoalteromonas carrageenovora.</title>
        <authorList>
            <person name="Xie B.-B."/>
            <person name="Rong J.-C."/>
            <person name="Qin Q.-L."/>
            <person name="Zhang Y.-Z."/>
        </authorList>
    </citation>
    <scope>NUCLEOTIDE SEQUENCE [LARGE SCALE GENOMIC DNA]</scope>
    <source>
        <strain evidence="4 7">IAM 12662</strain>
    </source>
</reference>
<dbReference type="Proteomes" id="UP000615003">
    <property type="component" value="Unassembled WGS sequence"/>
</dbReference>
<dbReference type="Gene3D" id="3.30.1120.10">
    <property type="match status" value="1"/>
</dbReference>
<dbReference type="PROSITE" id="PS00523">
    <property type="entry name" value="SULFATASE_1"/>
    <property type="match status" value="1"/>
</dbReference>
<comment type="similarity">
    <text evidence="1">Belongs to the sulfatase family.</text>
</comment>
<evidence type="ECO:0000259" key="3">
    <source>
        <dbReference type="Pfam" id="PF00884"/>
    </source>
</evidence>
<dbReference type="EMBL" id="LT965930">
    <property type="protein sequence ID" value="SOU43302.1"/>
    <property type="molecule type" value="Genomic_DNA"/>
</dbReference>
<dbReference type="InterPro" id="IPR052701">
    <property type="entry name" value="GAG_Ulvan_Degrading_Sulfatases"/>
</dbReference>
<dbReference type="SMR" id="A0A2K4XG55"/>
<evidence type="ECO:0000313" key="6">
    <source>
        <dbReference type="Proteomes" id="UP000238288"/>
    </source>
</evidence>
<dbReference type="EMBL" id="AQGW01000016">
    <property type="protein sequence ID" value="MBE0381674.1"/>
    <property type="molecule type" value="Genomic_DNA"/>
</dbReference>
<dbReference type="Gene3D" id="3.40.720.10">
    <property type="entry name" value="Alkaline Phosphatase, subunit A"/>
    <property type="match status" value="1"/>
</dbReference>
<dbReference type="CDD" id="cd16143">
    <property type="entry name" value="ARS_like"/>
    <property type="match status" value="1"/>
</dbReference>
<name>A0A2K4XG55_PSEVC</name>
<evidence type="ECO:0000256" key="2">
    <source>
        <dbReference type="ARBA" id="ARBA00022801"/>
    </source>
</evidence>
<evidence type="ECO:0000313" key="5">
    <source>
        <dbReference type="EMBL" id="SOU43302.1"/>
    </source>
</evidence>
<keyword evidence="2 5" id="KW-0378">Hydrolase</keyword>
<accession>A0A2K4XG55</accession>
<geneLocation type="plasmid" evidence="6">
    <name>pcar9p</name>
</geneLocation>
<evidence type="ECO:0000256" key="1">
    <source>
        <dbReference type="ARBA" id="ARBA00008779"/>
    </source>
</evidence>
<keyword evidence="7" id="KW-1185">Reference proteome</keyword>
<dbReference type="Proteomes" id="UP000238288">
    <property type="component" value="Plasmid PCAR9p"/>
</dbReference>
<dbReference type="GO" id="GO:0004098">
    <property type="term" value="F:cerebroside-sulfatase activity"/>
    <property type="evidence" value="ECO:0007669"/>
    <property type="project" value="UniProtKB-EC"/>
</dbReference>
<feature type="domain" description="Sulfatase N-terminal" evidence="3">
    <location>
        <begin position="36"/>
        <end position="407"/>
    </location>
</feature>
<protein>
    <submittedName>
        <fullName evidence="5">Formylglycine-dependent sulfatase, family S1_15</fullName>
        <ecNumber evidence="5">3.1.6.8</ecNumber>
    </submittedName>
</protein>
<dbReference type="GeneID" id="93665994"/>
<dbReference type="SUPFAM" id="SSF53649">
    <property type="entry name" value="Alkaline phosphatase-like"/>
    <property type="match status" value="1"/>
</dbReference>
<proteinExistence type="inferred from homology"/>
<keyword evidence="5" id="KW-0614">Plasmid</keyword>
<dbReference type="PANTHER" id="PTHR43751:SF6">
    <property type="entry name" value="N-ACETYLGALACTOSAMINE-6-O-SULFATASE"/>
    <property type="match status" value="1"/>
</dbReference>
<geneLocation type="plasmid" evidence="5">
    <name>PCAR9p</name>
</geneLocation>
<dbReference type="PROSITE" id="PS00149">
    <property type="entry name" value="SULFATASE_2"/>
    <property type="match status" value="1"/>
</dbReference>
<dbReference type="PANTHER" id="PTHR43751">
    <property type="entry name" value="SULFATASE"/>
    <property type="match status" value="1"/>
</dbReference>
<evidence type="ECO:0000313" key="4">
    <source>
        <dbReference type="EMBL" id="MBE0381674.1"/>
    </source>
</evidence>
<gene>
    <name evidence="5" type="ORF">PCAR9_P0110</name>
    <name evidence="4" type="ORF">PCARR_a3474</name>
</gene>
<dbReference type="InterPro" id="IPR017850">
    <property type="entry name" value="Alkaline_phosphatase_core_sf"/>
</dbReference>
<reference evidence="5 6" key="2">
    <citation type="submission" date="2017-11" db="EMBL/GenBank/DDBJ databases">
        <authorList>
            <person name="Han C.G."/>
        </authorList>
    </citation>
    <scope>NUCLEOTIDE SEQUENCE [LARGE SCALE GENOMIC DNA]</scope>
    <source>
        <strain evidence="6">ATCC 43555</strain>
        <strain evidence="5">ATCC43555</strain>
        <plasmid evidence="6">Plasmid pcar9p</plasmid>
    </source>
</reference>
<organism evidence="5 6">
    <name type="scientific">Pseudoalteromonas carrageenovora IAM 12662</name>
    <dbReference type="NCBI Taxonomy" id="1314868"/>
    <lineage>
        <taxon>Bacteria</taxon>
        <taxon>Pseudomonadati</taxon>
        <taxon>Pseudomonadota</taxon>
        <taxon>Gammaproteobacteria</taxon>
        <taxon>Alteromonadales</taxon>
        <taxon>Pseudoalteromonadaceae</taxon>
        <taxon>Pseudoalteromonas</taxon>
    </lineage>
</organism>
<dbReference type="InterPro" id="IPR000917">
    <property type="entry name" value="Sulfatase_N"/>
</dbReference>
<dbReference type="RefSeq" id="WP_104644277.1">
    <property type="nucleotide sequence ID" value="NZ_AQGW01000016.1"/>
</dbReference>
<sequence>MLPNKLLVLGLFSIGIFNTFYSDAYAKEAQNGAEKPNIVLFYVDDLGWGDLSSYGATEVNTPNIDALAKNGIRFTDAHSSAATCSPSRYSLLTGEHAFRKNIRILKGDAPLVISEVQKTLPKMLQTAGYRTGIVGKWHLGLGDGNTPVNWNENVKPGPLEVGFDYSFLIPATGDRVPSVFLENHDVVNLEKSDPLFVNYNKKIGKRPTGYENPEILRQAADSQHNKTIVNGISRIGWMQGGKSAEWRDEEFNTVLSDKAKQFISKSSQQPFFLLFSFHDIHVPRLPNEMFRGKTNMGARGDSIVQMDWTTGQVVEKLRELNLLDNTLVIFTSDNGAVLTDGYDDEALKRIGTHKQNGPYRGGKYSIYEAGTRIPFIVHYPNRVKPGVSNSLFSQIDLYASIAELLGVPLEETEAIDSQNQLLPLFDASKLARKTLVQETPHAKGLRENSWKYIRPTEKDVAWVKAKKNIDPGTSKAPQLFDLDTDPSELHNLAAKYPDKVKLLEQKLQDIELQSIRLKSLK</sequence>